<accession>A0A354YXY7</accession>
<dbReference type="Proteomes" id="UP000263273">
    <property type="component" value="Unassembled WGS sequence"/>
</dbReference>
<evidence type="ECO:0000313" key="1">
    <source>
        <dbReference type="EMBL" id="HBK53581.1"/>
    </source>
</evidence>
<dbReference type="AlphaFoldDB" id="A0A354YXY7"/>
<gene>
    <name evidence="1" type="ORF">DDZ44_06575</name>
</gene>
<protein>
    <submittedName>
        <fullName evidence="1">Uncharacterized protein</fullName>
    </submittedName>
</protein>
<evidence type="ECO:0000313" key="2">
    <source>
        <dbReference type="Proteomes" id="UP000263273"/>
    </source>
</evidence>
<proteinExistence type="predicted"/>
<organism evidence="1 2">
    <name type="scientific">Syntrophomonas wolfei</name>
    <dbReference type="NCBI Taxonomy" id="863"/>
    <lineage>
        <taxon>Bacteria</taxon>
        <taxon>Bacillati</taxon>
        <taxon>Bacillota</taxon>
        <taxon>Clostridia</taxon>
        <taxon>Eubacteriales</taxon>
        <taxon>Syntrophomonadaceae</taxon>
        <taxon>Syntrophomonas</taxon>
    </lineage>
</organism>
<dbReference type="EMBL" id="DNZF01000145">
    <property type="protein sequence ID" value="HBK53581.1"/>
    <property type="molecule type" value="Genomic_DNA"/>
</dbReference>
<sequence length="102" mass="12237">MKNVRKVWVKGSRRDYYEAERNTGKIMAEHLQSSFINEREITLEAAGRSREVLNDLRQSSDPAILHQASLFSQYLDNLEEDYEWSLQFFKQMVEAWDKRHNR</sequence>
<comment type="caution">
    <text evidence="1">The sequence shown here is derived from an EMBL/GenBank/DDBJ whole genome shotgun (WGS) entry which is preliminary data.</text>
</comment>
<reference evidence="1 2" key="1">
    <citation type="journal article" date="2018" name="Nat. Biotechnol.">
        <title>A standardized bacterial taxonomy based on genome phylogeny substantially revises the tree of life.</title>
        <authorList>
            <person name="Parks D.H."/>
            <person name="Chuvochina M."/>
            <person name="Waite D.W."/>
            <person name="Rinke C."/>
            <person name="Skarshewski A."/>
            <person name="Chaumeil P.A."/>
            <person name="Hugenholtz P."/>
        </authorList>
    </citation>
    <scope>NUCLEOTIDE SEQUENCE [LARGE SCALE GENOMIC DNA]</scope>
    <source>
        <strain evidence="1">UBA10948</strain>
    </source>
</reference>
<name>A0A354YXY7_9FIRM</name>